<reference evidence="1" key="3">
    <citation type="submission" date="2015-04" db="UniProtKB">
        <authorList>
            <consortium name="EnsemblPlants"/>
        </authorList>
    </citation>
    <scope>IDENTIFICATION</scope>
</reference>
<dbReference type="HOGENOM" id="CLU_880978_0_0_1"/>
<keyword evidence="2" id="KW-1185">Reference proteome</keyword>
<protein>
    <submittedName>
        <fullName evidence="1">Uncharacterized protein</fullName>
    </submittedName>
</protein>
<reference evidence="1 2" key="1">
    <citation type="submission" date="2012-08" db="EMBL/GenBank/DDBJ databases">
        <title>Oryza genome evolution.</title>
        <authorList>
            <person name="Wing R.A."/>
        </authorList>
    </citation>
    <scope>NUCLEOTIDE SEQUENCE</scope>
</reference>
<dbReference type="EnsemblPlants" id="LPERR04G20750.1">
    <property type="protein sequence ID" value="LPERR04G20750.1"/>
    <property type="gene ID" value="LPERR04G20750"/>
</dbReference>
<proteinExistence type="predicted"/>
<accession>A0A0D9W9E4</accession>
<dbReference type="PANTHER" id="PTHR36478">
    <property type="entry name" value="OS04G0614237 PROTEIN-RELATED"/>
    <property type="match status" value="1"/>
</dbReference>
<reference evidence="2" key="2">
    <citation type="submission" date="2013-12" db="EMBL/GenBank/DDBJ databases">
        <authorList>
            <person name="Yu Y."/>
            <person name="Lee S."/>
            <person name="de Baynast K."/>
            <person name="Wissotski M."/>
            <person name="Liu L."/>
            <person name="Talag J."/>
            <person name="Goicoechea J."/>
            <person name="Angelova A."/>
            <person name="Jetty R."/>
            <person name="Kudrna D."/>
            <person name="Golser W."/>
            <person name="Rivera L."/>
            <person name="Zhang J."/>
            <person name="Wing R."/>
        </authorList>
    </citation>
    <scope>NUCLEOTIDE SEQUENCE</scope>
</reference>
<evidence type="ECO:0000313" key="2">
    <source>
        <dbReference type="Proteomes" id="UP000032180"/>
    </source>
</evidence>
<dbReference type="Proteomes" id="UP000032180">
    <property type="component" value="Chromosome 4"/>
</dbReference>
<sequence length="316" mass="35709">MDSQVKEIPLVAAGGSKLRRRLARLRYRRLRKNQYLEAYHKIFNVRDLVDLVEQGKCSTVEAYALKEFLHRLGVFDRFTHGVCRTPLLHARIVQDDDGHTLSSLYPCYFTLASHFLSDQPQAAMDMLDWQLVRSKAAKIAKAMSYKVPEIISRLPRARANIFPLASPYSSSVARRRHVKERRAERDVILQCYLEKMKSILLKICWCLTNSILILLKIGSNKLCSINHIIDNVFTTLEDSGMVGRASVLWFGTVEIKRSITQLQQLVVDLECKFGADCGAGSTLVPSATTFSPAMAQMHRGLDASIRSLYDGTELSS</sequence>
<evidence type="ECO:0000313" key="1">
    <source>
        <dbReference type="EnsemblPlants" id="LPERR04G20750.1"/>
    </source>
</evidence>
<dbReference type="PANTHER" id="PTHR36478:SF23">
    <property type="match status" value="1"/>
</dbReference>
<name>A0A0D9W9E4_9ORYZ</name>
<dbReference type="AlphaFoldDB" id="A0A0D9W9E4"/>
<dbReference type="Gramene" id="LPERR04G20750.1">
    <property type="protein sequence ID" value="LPERR04G20750.1"/>
    <property type="gene ID" value="LPERR04G20750"/>
</dbReference>
<organism evidence="1 2">
    <name type="scientific">Leersia perrieri</name>
    <dbReference type="NCBI Taxonomy" id="77586"/>
    <lineage>
        <taxon>Eukaryota</taxon>
        <taxon>Viridiplantae</taxon>
        <taxon>Streptophyta</taxon>
        <taxon>Embryophyta</taxon>
        <taxon>Tracheophyta</taxon>
        <taxon>Spermatophyta</taxon>
        <taxon>Magnoliopsida</taxon>
        <taxon>Liliopsida</taxon>
        <taxon>Poales</taxon>
        <taxon>Poaceae</taxon>
        <taxon>BOP clade</taxon>
        <taxon>Oryzoideae</taxon>
        <taxon>Oryzeae</taxon>
        <taxon>Oryzinae</taxon>
        <taxon>Leersia</taxon>
    </lineage>
</organism>